<dbReference type="Proteomes" id="UP000176780">
    <property type="component" value="Unassembled WGS sequence"/>
</dbReference>
<dbReference type="STRING" id="1797727.A3B51_00300"/>
<feature type="transmembrane region" description="Helical" evidence="1">
    <location>
        <begin position="403"/>
        <end position="421"/>
    </location>
</feature>
<feature type="transmembrane region" description="Helical" evidence="1">
    <location>
        <begin position="697"/>
        <end position="716"/>
    </location>
</feature>
<feature type="transmembrane region" description="Helical" evidence="1">
    <location>
        <begin position="196"/>
        <end position="216"/>
    </location>
</feature>
<dbReference type="EMBL" id="MFBQ01000025">
    <property type="protein sequence ID" value="OGE04621.1"/>
    <property type="molecule type" value="Genomic_DNA"/>
</dbReference>
<feature type="transmembrane region" description="Helical" evidence="1">
    <location>
        <begin position="307"/>
        <end position="326"/>
    </location>
</feature>
<feature type="transmembrane region" description="Helical" evidence="1">
    <location>
        <begin position="225"/>
        <end position="245"/>
    </location>
</feature>
<comment type="caution">
    <text evidence="2">The sequence shown here is derived from an EMBL/GenBank/DDBJ whole genome shotgun (WGS) entry which is preliminary data.</text>
</comment>
<feature type="transmembrane region" description="Helical" evidence="1">
    <location>
        <begin position="6"/>
        <end position="27"/>
    </location>
</feature>
<evidence type="ECO:0000313" key="2">
    <source>
        <dbReference type="EMBL" id="OGE04621.1"/>
    </source>
</evidence>
<keyword evidence="1" id="KW-0812">Transmembrane</keyword>
<reference evidence="2 3" key="1">
    <citation type="journal article" date="2016" name="Nat. Commun.">
        <title>Thousands of microbial genomes shed light on interconnected biogeochemical processes in an aquifer system.</title>
        <authorList>
            <person name="Anantharaman K."/>
            <person name="Brown C.T."/>
            <person name="Hug L.A."/>
            <person name="Sharon I."/>
            <person name="Castelle C.J."/>
            <person name="Probst A.J."/>
            <person name="Thomas B.C."/>
            <person name="Singh A."/>
            <person name="Wilkins M.J."/>
            <person name="Karaoz U."/>
            <person name="Brodie E.L."/>
            <person name="Williams K.H."/>
            <person name="Hubbard S.S."/>
            <person name="Banfield J.F."/>
        </authorList>
    </citation>
    <scope>NUCLEOTIDE SEQUENCE [LARGE SCALE GENOMIC DNA]</scope>
</reference>
<proteinExistence type="predicted"/>
<name>A0A1F5HKE9_9BACT</name>
<evidence type="ECO:0000313" key="3">
    <source>
        <dbReference type="Proteomes" id="UP000176780"/>
    </source>
</evidence>
<feature type="transmembrane region" description="Helical" evidence="1">
    <location>
        <begin position="370"/>
        <end position="391"/>
    </location>
</feature>
<dbReference type="AlphaFoldDB" id="A0A1F5HKE9"/>
<evidence type="ECO:0000256" key="1">
    <source>
        <dbReference type="SAM" id="Phobius"/>
    </source>
</evidence>
<protein>
    <recommendedName>
        <fullName evidence="4">Membrane protein 6-pyruvoyl-tetrahydropterin synthase-related domain-containing protein</fullName>
    </recommendedName>
</protein>
<dbReference type="PANTHER" id="PTHR38454">
    <property type="entry name" value="INTEGRAL MEMBRANE PROTEIN-RELATED"/>
    <property type="match status" value="1"/>
</dbReference>
<evidence type="ECO:0008006" key="4">
    <source>
        <dbReference type="Google" id="ProtNLM"/>
    </source>
</evidence>
<accession>A0A1F5HKE9</accession>
<keyword evidence="1" id="KW-1133">Transmembrane helix</keyword>
<dbReference type="PANTHER" id="PTHR38454:SF1">
    <property type="entry name" value="INTEGRAL MEMBRANE PROTEIN"/>
    <property type="match status" value="1"/>
</dbReference>
<keyword evidence="1" id="KW-0472">Membrane</keyword>
<feature type="transmembrane region" description="Helical" evidence="1">
    <location>
        <begin position="132"/>
        <end position="153"/>
    </location>
</feature>
<sequence length="726" mass="81999">MGEKLIKFWPFLTITFVIFAFFFKLFWPLSIFITPDYGRSDSWHLSIANKYYLQEELKKNRIPIWNPSIGTGFPTLAEGQTGIFFLPNIVLFRLFPFVFAYNLDLALTFLIASLGTYLFARSVNLSKLPSTYAALVFALSGFLVVHVQHLHLAQTASLMPLLFWAVNEFSKKKQFFYLLILSLVISQQLFAGFPQLVFYGLVALLIYSISISFSIFKRASVQIKFLILIASAVILGFLISAVQVLPTAELLKLSSRQGNPRQVLSQFPYKGANLLQFLNPFILGSPKDATYPRWVPGKWGIFWENTAYVGILPLALALTVIVRSLLKRTKKFYISYSLSLITLVSVLFALGELSPLHPVFSFPPFSIFRVPSRFLLVTQFGLVVLSAICLQKITNKKIANRKIIAAIILALSVINLFWLFFSYNPVGKAQDWFANPKTASFLKETAHQRIYSTGHPIPWNKHFLSGGWHDTSYYFFARNSLDQNSNLIYAIDQFGAYESLPTQREDVTDTIILNGIGMGEGQQTVPKNTARLLASLNVSHIITPYEIKSAFFEKKFETKDDNDNKFKVFENTIKPQRVLITNKYQIAQTVPEITQKITQFSFDPFSQTVLEEDPHLDSKDPLVSSSAIVQETSTQVEINASSSAEALLVLADSYYPGWQAYVNNQPTPIFAANINTRAVKIPSGQSTVIFKYQPKSLQLGLLISVLSTVLLCFLFLKWRTKTISGI</sequence>
<dbReference type="InterPro" id="IPR018580">
    <property type="entry name" value="Uncharacterised_YfhO"/>
</dbReference>
<organism evidence="2 3">
    <name type="scientific">Candidatus Curtissbacteria bacterium RIFCSPLOWO2_01_FULL_41_18</name>
    <dbReference type="NCBI Taxonomy" id="1797727"/>
    <lineage>
        <taxon>Bacteria</taxon>
        <taxon>Candidatus Curtissiibacteriota</taxon>
    </lineage>
</organism>
<feature type="transmembrane region" description="Helical" evidence="1">
    <location>
        <begin position="333"/>
        <end position="350"/>
    </location>
</feature>
<gene>
    <name evidence="2" type="ORF">A3B51_00300</name>
</gene>
<feature type="transmembrane region" description="Helical" evidence="1">
    <location>
        <begin position="94"/>
        <end position="120"/>
    </location>
</feature>
<dbReference type="Pfam" id="PF09586">
    <property type="entry name" value="YfhO"/>
    <property type="match status" value="2"/>
</dbReference>
<feature type="transmembrane region" description="Helical" evidence="1">
    <location>
        <begin position="174"/>
        <end position="190"/>
    </location>
</feature>